<dbReference type="InterPro" id="IPR003806">
    <property type="entry name" value="ATP-grasp_PylC-type"/>
</dbReference>
<gene>
    <name evidence="3" type="ORF">GCM10022204_19700</name>
</gene>
<name>A0ABP7D9V7_9ACTN</name>
<keyword evidence="4" id="KW-1185">Reference proteome</keyword>
<dbReference type="PROSITE" id="PS50975">
    <property type="entry name" value="ATP_GRASP"/>
    <property type="match status" value="1"/>
</dbReference>
<organism evidence="3 4">
    <name type="scientific">Microlunatus aurantiacus</name>
    <dbReference type="NCBI Taxonomy" id="446786"/>
    <lineage>
        <taxon>Bacteria</taxon>
        <taxon>Bacillati</taxon>
        <taxon>Actinomycetota</taxon>
        <taxon>Actinomycetes</taxon>
        <taxon>Propionibacteriales</taxon>
        <taxon>Propionibacteriaceae</taxon>
        <taxon>Microlunatus</taxon>
    </lineage>
</organism>
<evidence type="ECO:0000313" key="4">
    <source>
        <dbReference type="Proteomes" id="UP001500051"/>
    </source>
</evidence>
<keyword evidence="1" id="KW-0547">Nucleotide-binding</keyword>
<dbReference type="Gene3D" id="3.30.470.20">
    <property type="entry name" value="ATP-grasp fold, B domain"/>
    <property type="match status" value="1"/>
</dbReference>
<sequence length="276" mass="28299">MHVVGVDLTPLEAIGYDRVLAVPPAGDLGYGPAMRDVVAAVAPDVIIPTVQDELPQIAVLADILGRAATLGRADKTPARVVTAGAVPSAIAADKLLTMWALAAVGVPVPVHAPANAFASAADAIAWAGGPVVVKPRVSRGGRGVVLVEEPADVDWSTVGPAHVVQSFAGGTEYAPQTYRAVDGTVRSYVLEKTVLKQGRVGNAADAIRVPDGSRPEIAQLAVATVEALGLVGPVDMDIRLDDAGRPLVLEVNGRFGALSALAPELLAGVLEDHLPR</sequence>
<dbReference type="InterPro" id="IPR011761">
    <property type="entry name" value="ATP-grasp"/>
</dbReference>
<dbReference type="Pfam" id="PF02655">
    <property type="entry name" value="ATP-grasp_3"/>
    <property type="match status" value="1"/>
</dbReference>
<evidence type="ECO:0000313" key="3">
    <source>
        <dbReference type="EMBL" id="GAA3702649.1"/>
    </source>
</evidence>
<feature type="domain" description="ATP-grasp" evidence="2">
    <location>
        <begin position="98"/>
        <end position="275"/>
    </location>
</feature>
<reference evidence="4" key="1">
    <citation type="journal article" date="2019" name="Int. J. Syst. Evol. Microbiol.">
        <title>The Global Catalogue of Microorganisms (GCM) 10K type strain sequencing project: providing services to taxonomists for standard genome sequencing and annotation.</title>
        <authorList>
            <consortium name="The Broad Institute Genomics Platform"/>
            <consortium name="The Broad Institute Genome Sequencing Center for Infectious Disease"/>
            <person name="Wu L."/>
            <person name="Ma J."/>
        </authorList>
    </citation>
    <scope>NUCLEOTIDE SEQUENCE [LARGE SCALE GENOMIC DNA]</scope>
    <source>
        <strain evidence="4">JCM 16548</strain>
    </source>
</reference>
<accession>A0ABP7D9V7</accession>
<dbReference type="SUPFAM" id="SSF56059">
    <property type="entry name" value="Glutathione synthetase ATP-binding domain-like"/>
    <property type="match status" value="1"/>
</dbReference>
<dbReference type="EMBL" id="BAAAYX010000004">
    <property type="protein sequence ID" value="GAA3702649.1"/>
    <property type="molecule type" value="Genomic_DNA"/>
</dbReference>
<evidence type="ECO:0000259" key="2">
    <source>
        <dbReference type="PROSITE" id="PS50975"/>
    </source>
</evidence>
<dbReference type="Proteomes" id="UP001500051">
    <property type="component" value="Unassembled WGS sequence"/>
</dbReference>
<keyword evidence="1" id="KW-0067">ATP-binding</keyword>
<proteinExistence type="predicted"/>
<comment type="caution">
    <text evidence="3">The sequence shown here is derived from an EMBL/GenBank/DDBJ whole genome shotgun (WGS) entry which is preliminary data.</text>
</comment>
<dbReference type="PANTHER" id="PTHR21621">
    <property type="entry name" value="RIBOSOMAL PROTEIN S6 MODIFICATION PROTEIN"/>
    <property type="match status" value="1"/>
</dbReference>
<dbReference type="PANTHER" id="PTHR21621:SF2">
    <property type="entry name" value="COENZYME GAMMA-F420-2:ALPHA-L-GLUTAMATE LIGASE"/>
    <property type="match status" value="1"/>
</dbReference>
<evidence type="ECO:0000256" key="1">
    <source>
        <dbReference type="PROSITE-ProRule" id="PRU00409"/>
    </source>
</evidence>
<protein>
    <submittedName>
        <fullName evidence="3">ATP-grasp domain-containing protein</fullName>
    </submittedName>
</protein>